<dbReference type="PROSITE" id="PS00723">
    <property type="entry name" value="POLYPRENYL_SYNTHASE_1"/>
    <property type="match status" value="1"/>
</dbReference>
<dbReference type="CDD" id="cd00685">
    <property type="entry name" value="Trans_IPPS_HT"/>
    <property type="match status" value="1"/>
</dbReference>
<sequence length="287" mass="32129">MKKIDLVFKDFERYLEQSAPKIPSFHPSYETALWEMVLNGGKRFRPKLLLSIVASYKPERVKSAFAPALALEILHTYSLIHDDLPVMDNAPLRRGCETLHKKYDEVLAILVGDGLNTQAFYLISTAKLKSKVKAKLVESLSYNGGIYGMVLGQALDCHFEHQRLPLEQLEIIHLNKTAKLIASALEMGAIIAQCDKKTCKSLYQLGLDLGLFFQIRDDVIDCTQSTQEAGKPTHSDGVKNSYVNLLGLKGAKKSAKLLQNSITRQIKTLNKPAQKYLNTLLGSYFDI</sequence>
<dbReference type="PANTHER" id="PTHR43281:SF1">
    <property type="entry name" value="FARNESYL DIPHOSPHATE SYNTHASE"/>
    <property type="match status" value="1"/>
</dbReference>
<gene>
    <name evidence="8" type="ORF">K4G57_07740</name>
</gene>
<organism evidence="8 9">
    <name type="scientific">Helicobacter turcicus</name>
    <dbReference type="NCBI Taxonomy" id="2867412"/>
    <lineage>
        <taxon>Bacteria</taxon>
        <taxon>Pseudomonadati</taxon>
        <taxon>Campylobacterota</taxon>
        <taxon>Epsilonproteobacteria</taxon>
        <taxon>Campylobacterales</taxon>
        <taxon>Helicobacteraceae</taxon>
        <taxon>Helicobacter</taxon>
    </lineage>
</organism>
<evidence type="ECO:0000256" key="6">
    <source>
        <dbReference type="ARBA" id="ARBA00023229"/>
    </source>
</evidence>
<dbReference type="SUPFAM" id="SSF48576">
    <property type="entry name" value="Terpenoid synthases"/>
    <property type="match status" value="1"/>
</dbReference>
<evidence type="ECO:0000256" key="3">
    <source>
        <dbReference type="ARBA" id="ARBA00022679"/>
    </source>
</evidence>
<keyword evidence="5" id="KW-0460">Magnesium</keyword>
<dbReference type="RefSeq" id="WP_221532563.1">
    <property type="nucleotide sequence ID" value="NZ_JAIGYP010000011.1"/>
</dbReference>
<keyword evidence="4" id="KW-0479">Metal-binding</keyword>
<dbReference type="SFLD" id="SFLDS00005">
    <property type="entry name" value="Isoprenoid_Synthase_Type_I"/>
    <property type="match status" value="1"/>
</dbReference>
<comment type="cofactor">
    <cofactor evidence="1">
        <name>Mg(2+)</name>
        <dbReference type="ChEBI" id="CHEBI:18420"/>
    </cofactor>
</comment>
<dbReference type="PROSITE" id="PS00444">
    <property type="entry name" value="POLYPRENYL_SYNTHASE_2"/>
    <property type="match status" value="1"/>
</dbReference>
<comment type="caution">
    <text evidence="8">The sequence shown here is derived from an EMBL/GenBank/DDBJ whole genome shotgun (WGS) entry which is preliminary data.</text>
</comment>
<dbReference type="InterPro" id="IPR000092">
    <property type="entry name" value="Polyprenyl_synt"/>
</dbReference>
<dbReference type="Gene3D" id="1.10.600.10">
    <property type="entry name" value="Farnesyl Diphosphate Synthase"/>
    <property type="match status" value="1"/>
</dbReference>
<comment type="similarity">
    <text evidence="2 7">Belongs to the FPP/GGPP synthase family.</text>
</comment>
<evidence type="ECO:0000256" key="2">
    <source>
        <dbReference type="ARBA" id="ARBA00006706"/>
    </source>
</evidence>
<evidence type="ECO:0000256" key="1">
    <source>
        <dbReference type="ARBA" id="ARBA00001946"/>
    </source>
</evidence>
<dbReference type="EMBL" id="JAIGYQ010000011">
    <property type="protein sequence ID" value="MBX7491350.1"/>
    <property type="molecule type" value="Genomic_DNA"/>
</dbReference>
<evidence type="ECO:0000313" key="9">
    <source>
        <dbReference type="Proteomes" id="UP000700059"/>
    </source>
</evidence>
<keyword evidence="3 7" id="KW-0808">Transferase</keyword>
<reference evidence="8 9" key="1">
    <citation type="submission" date="2021-08" db="EMBL/GenBank/DDBJ databases">
        <title>Helicobacter spp. isolated from feces of Anatolian Ground Squirrel (Spermophilus xanthoprymnus) in Turkey.</title>
        <authorList>
            <person name="Aydin F."/>
            <person name="Abay S."/>
            <person name="Kayman T."/>
            <person name="Karakaya E."/>
            <person name="Saticioglu I.B."/>
        </authorList>
    </citation>
    <scope>NUCLEOTIDE SEQUENCE [LARGE SCALE GENOMIC DNA]</scope>
    <source>
        <strain evidence="8 9">Faydin-H70</strain>
    </source>
</reference>
<dbReference type="InterPro" id="IPR033749">
    <property type="entry name" value="Polyprenyl_synt_CS"/>
</dbReference>
<evidence type="ECO:0000256" key="5">
    <source>
        <dbReference type="ARBA" id="ARBA00022842"/>
    </source>
</evidence>
<proteinExistence type="inferred from homology"/>
<evidence type="ECO:0000313" key="8">
    <source>
        <dbReference type="EMBL" id="MBX7491350.1"/>
    </source>
</evidence>
<evidence type="ECO:0000256" key="4">
    <source>
        <dbReference type="ARBA" id="ARBA00022723"/>
    </source>
</evidence>
<protein>
    <submittedName>
        <fullName evidence="8">Polyprenyl synthetase family protein</fullName>
    </submittedName>
</protein>
<dbReference type="PANTHER" id="PTHR43281">
    <property type="entry name" value="FARNESYL DIPHOSPHATE SYNTHASE"/>
    <property type="match status" value="1"/>
</dbReference>
<keyword evidence="9" id="KW-1185">Reference proteome</keyword>
<dbReference type="SFLD" id="SFLDG01017">
    <property type="entry name" value="Polyprenyl_Transferase_Like"/>
    <property type="match status" value="1"/>
</dbReference>
<keyword evidence="6" id="KW-0414">Isoprene biosynthesis</keyword>
<evidence type="ECO:0000256" key="7">
    <source>
        <dbReference type="RuleBase" id="RU004466"/>
    </source>
</evidence>
<dbReference type="Pfam" id="PF00348">
    <property type="entry name" value="polyprenyl_synt"/>
    <property type="match status" value="1"/>
</dbReference>
<name>A0ABS7JPL4_9HELI</name>
<accession>A0ABS7JPL4</accession>
<dbReference type="Proteomes" id="UP000700059">
    <property type="component" value="Unassembled WGS sequence"/>
</dbReference>
<dbReference type="InterPro" id="IPR008949">
    <property type="entry name" value="Isoprenoid_synthase_dom_sf"/>
</dbReference>